<keyword evidence="3 5" id="KW-0808">Transferase</keyword>
<evidence type="ECO:0000313" key="7">
    <source>
        <dbReference type="EMBL" id="OAA92579.1"/>
    </source>
</evidence>
<gene>
    <name evidence="7" type="primary">pgsA_1</name>
    <name evidence="8" type="synonym">pgsA_2</name>
    <name evidence="8" type="ORF">CLCOS_34280</name>
    <name evidence="7" type="ORF">WX73_00875</name>
</gene>
<dbReference type="PIRSF" id="PIRSF000847">
    <property type="entry name" value="Phos_ph_gly_syn"/>
    <property type="match status" value="1"/>
</dbReference>
<feature type="transmembrane region" description="Helical" evidence="6">
    <location>
        <begin position="40"/>
        <end position="59"/>
    </location>
</feature>
<dbReference type="GO" id="GO:0008444">
    <property type="term" value="F:CDP-diacylglycerol-glycerol-3-phosphate 3-phosphatidyltransferase activity"/>
    <property type="evidence" value="ECO:0007669"/>
    <property type="project" value="InterPro"/>
</dbReference>
<evidence type="ECO:0000313" key="10">
    <source>
        <dbReference type="Proteomes" id="UP000093694"/>
    </source>
</evidence>
<comment type="caution">
    <text evidence="7">The sequence shown here is derived from an EMBL/GenBank/DDBJ whole genome shotgun (WGS) entry which is preliminary data.</text>
</comment>
<dbReference type="EMBL" id="LITQ01000019">
    <property type="protein sequence ID" value="OAA92579.1"/>
    <property type="molecule type" value="Genomic_DNA"/>
</dbReference>
<dbReference type="InterPro" id="IPR048254">
    <property type="entry name" value="CDP_ALCOHOL_P_TRANSF_CS"/>
</dbReference>
<evidence type="ECO:0000256" key="4">
    <source>
        <dbReference type="ARBA" id="ARBA00033018"/>
    </source>
</evidence>
<keyword evidence="6" id="KW-1133">Transmembrane helix</keyword>
<dbReference type="InterPro" id="IPR043130">
    <property type="entry name" value="CDP-OH_PTrfase_TM_dom"/>
</dbReference>
<keyword evidence="10" id="KW-1185">Reference proteome</keyword>
<feature type="transmembrane region" description="Helical" evidence="6">
    <location>
        <begin position="98"/>
        <end position="118"/>
    </location>
</feature>
<organism evidence="7 9">
    <name type="scientific">Clostridium coskatii</name>
    <dbReference type="NCBI Taxonomy" id="1705578"/>
    <lineage>
        <taxon>Bacteria</taxon>
        <taxon>Bacillati</taxon>
        <taxon>Bacillota</taxon>
        <taxon>Clostridia</taxon>
        <taxon>Eubacteriales</taxon>
        <taxon>Clostridiaceae</taxon>
        <taxon>Clostridium</taxon>
    </lineage>
</organism>
<accession>A0A162NEQ6</accession>
<dbReference type="UniPathway" id="UPA00084">
    <property type="reaction ID" value="UER00503"/>
</dbReference>
<reference evidence="8 10" key="2">
    <citation type="journal article" date="2016" name="Front. Microbiol.">
        <title>Industrial Acetogenic Biocatalysts: A Comparative Metabolic and Genomic Analysis.</title>
        <authorList>
            <person name="Bengelsdorf F."/>
            <person name="Poehlein A."/>
            <person name="Sonja S."/>
            <person name="Erz C."/>
            <person name="Hummel T."/>
            <person name="Hoffmeister S."/>
            <person name="Daniel R."/>
            <person name="Durre P."/>
        </authorList>
    </citation>
    <scope>NUCLEOTIDE SEQUENCE [LARGE SCALE GENOMIC DNA]</scope>
    <source>
        <strain evidence="8 10">PTA-10522</strain>
    </source>
</reference>
<feature type="transmembrane region" description="Helical" evidence="6">
    <location>
        <begin position="162"/>
        <end position="186"/>
    </location>
</feature>
<evidence type="ECO:0000256" key="1">
    <source>
        <dbReference type="ARBA" id="ARBA00003973"/>
    </source>
</evidence>
<dbReference type="Gene3D" id="1.20.120.1760">
    <property type="match status" value="1"/>
</dbReference>
<evidence type="ECO:0000256" key="6">
    <source>
        <dbReference type="SAM" id="Phobius"/>
    </source>
</evidence>
<dbReference type="GO" id="GO:0006655">
    <property type="term" value="P:phosphatidylglycerol biosynthetic process"/>
    <property type="evidence" value="ECO:0007669"/>
    <property type="project" value="UniProtKB-UniPathway"/>
</dbReference>
<dbReference type="RefSeq" id="WP_063601499.1">
    <property type="nucleotide sequence ID" value="NZ_LITQ01000019.1"/>
</dbReference>
<feature type="transmembrane region" description="Helical" evidence="6">
    <location>
        <begin position="7"/>
        <end position="28"/>
    </location>
</feature>
<sequence length="203" mass="23630">MKKYLRYAVPNFITLLRVVLTGIFTLFLNRKLALDGNDELFTYLVMIFFAIYVTDFIDGKIARYFKSVSSFGSFLDVLADFLFILCATGILIKYKLIAWWFLIVIIAKIIDFFVTSKIMNKYKSEKNKTFVFDFMGRAAAISFYIMPFIVLSMNEYLKGRCIFPVLFLTYISTIIALISLFQRIILCIQIKRRQAVKHDGSII</sequence>
<dbReference type="Proteomes" id="UP000077384">
    <property type="component" value="Unassembled WGS sequence"/>
</dbReference>
<dbReference type="GO" id="GO:0016020">
    <property type="term" value="C:membrane"/>
    <property type="evidence" value="ECO:0007669"/>
    <property type="project" value="InterPro"/>
</dbReference>
<feature type="transmembrane region" description="Helical" evidence="6">
    <location>
        <begin position="130"/>
        <end position="150"/>
    </location>
</feature>
<reference evidence="7 9" key="1">
    <citation type="journal article" date="2015" name="Biotechnol. Bioeng.">
        <title>Genome sequence and phenotypic characterization of Caulobacter segnis.</title>
        <authorList>
            <person name="Patel S."/>
            <person name="Fletcher B."/>
            <person name="Scott D.C."/>
            <person name="Ely B."/>
        </authorList>
    </citation>
    <scope>NUCLEOTIDE SEQUENCE [LARGE SCALE GENOMIC DNA]</scope>
    <source>
        <strain evidence="7 9">PS02</strain>
    </source>
</reference>
<dbReference type="PATRIC" id="fig|1705578.3.peg.1260"/>
<dbReference type="InterPro" id="IPR000462">
    <property type="entry name" value="CDP-OH_P_trans"/>
</dbReference>
<protein>
    <recommendedName>
        <fullName evidence="4">Phosphatidylglycerophosphate synthase</fullName>
    </recommendedName>
</protein>
<name>A0A162NEQ6_9CLOT</name>
<dbReference type="AlphaFoldDB" id="A0A162NEQ6"/>
<dbReference type="EMBL" id="LROR01000070">
    <property type="protein sequence ID" value="OBR91508.1"/>
    <property type="molecule type" value="Genomic_DNA"/>
</dbReference>
<keyword evidence="6" id="KW-0812">Transmembrane</keyword>
<evidence type="ECO:0000256" key="2">
    <source>
        <dbReference type="ARBA" id="ARBA00010441"/>
    </source>
</evidence>
<comment type="similarity">
    <text evidence="2 5">Belongs to the CDP-alcohol phosphatidyltransferase class-I family.</text>
</comment>
<feature type="transmembrane region" description="Helical" evidence="6">
    <location>
        <begin position="71"/>
        <end position="92"/>
    </location>
</feature>
<evidence type="ECO:0000313" key="8">
    <source>
        <dbReference type="EMBL" id="OBR91508.1"/>
    </source>
</evidence>
<comment type="function">
    <text evidence="1">This protein catalyzes the committed step to the synthesis of the acidic phospholipids.</text>
</comment>
<dbReference type="PROSITE" id="PS00379">
    <property type="entry name" value="CDP_ALCOHOL_P_TRANSF"/>
    <property type="match status" value="1"/>
</dbReference>
<dbReference type="Pfam" id="PF01066">
    <property type="entry name" value="CDP-OH_P_transf"/>
    <property type="match status" value="1"/>
</dbReference>
<proteinExistence type="inferred from homology"/>
<evidence type="ECO:0000256" key="5">
    <source>
        <dbReference type="RuleBase" id="RU003750"/>
    </source>
</evidence>
<dbReference type="InterPro" id="IPR004570">
    <property type="entry name" value="Phosphatidylglycerol_P_synth"/>
</dbReference>
<evidence type="ECO:0000256" key="3">
    <source>
        <dbReference type="ARBA" id="ARBA00022679"/>
    </source>
</evidence>
<keyword evidence="6" id="KW-0472">Membrane</keyword>
<evidence type="ECO:0000313" key="9">
    <source>
        <dbReference type="Proteomes" id="UP000077384"/>
    </source>
</evidence>
<dbReference type="Proteomes" id="UP000093694">
    <property type="component" value="Unassembled WGS sequence"/>
</dbReference>